<dbReference type="InterPro" id="IPR036291">
    <property type="entry name" value="NAD(P)-bd_dom_sf"/>
</dbReference>
<dbReference type="EMBL" id="JAPDRK010000021">
    <property type="protein sequence ID" value="KAJ9603774.1"/>
    <property type="molecule type" value="Genomic_DNA"/>
</dbReference>
<dbReference type="Proteomes" id="UP001172673">
    <property type="component" value="Unassembled WGS sequence"/>
</dbReference>
<dbReference type="PANTHER" id="PTHR42760">
    <property type="entry name" value="SHORT-CHAIN DEHYDROGENASES/REDUCTASES FAMILY MEMBER"/>
    <property type="match status" value="1"/>
</dbReference>
<dbReference type="Gene3D" id="3.40.50.720">
    <property type="entry name" value="NAD(P)-binding Rossmann-like Domain"/>
    <property type="match status" value="1"/>
</dbReference>
<comment type="caution">
    <text evidence="3">The sequence shown here is derived from an EMBL/GenBank/DDBJ whole genome shotgun (WGS) entry which is preliminary data.</text>
</comment>
<dbReference type="PRINTS" id="PR00081">
    <property type="entry name" value="GDHRDH"/>
</dbReference>
<gene>
    <name evidence="3" type="ORF">H2200_011960</name>
</gene>
<dbReference type="PRINTS" id="PR00080">
    <property type="entry name" value="SDRFAMILY"/>
</dbReference>
<keyword evidence="4" id="KW-1185">Reference proteome</keyword>
<protein>
    <submittedName>
        <fullName evidence="3">Uncharacterized protein</fullName>
    </submittedName>
</protein>
<sequence>MSAQEKGHVRFLGPRIIEVRLQFCQNLQMDVPGIALVTGAASGIGRACAKTFARDGVAGLALLDINHDALTAIKTEIESIQNRQSDKPLQVEVYVVDVTNEDQVNQALNDAATKFGRLDYMANAAGIAFKHEGGAAFAQTRDWQRVVDVNLTGTFFVLRAAAQIMLKQEPILSSIDGRPLQRGSIVNFGSILGAVGVPLSTAYTAAKHGVLGLTRTASEDYAKDGLRINAVCPGYTETPMTTQSPLVLQAMMERINTSVPMQRMGKPQEIADGVVYLSGGRSSFVTGTALFVDGGYTQR</sequence>
<dbReference type="AlphaFoldDB" id="A0AA38WZ27"/>
<dbReference type="FunFam" id="3.40.50.720:FF:000084">
    <property type="entry name" value="Short-chain dehydrogenase reductase"/>
    <property type="match status" value="1"/>
</dbReference>
<dbReference type="GO" id="GO:0016616">
    <property type="term" value="F:oxidoreductase activity, acting on the CH-OH group of donors, NAD or NADP as acceptor"/>
    <property type="evidence" value="ECO:0007669"/>
    <property type="project" value="TreeGrafter"/>
</dbReference>
<comment type="similarity">
    <text evidence="1">Belongs to the short-chain dehydrogenases/reductases (SDR) family.</text>
</comment>
<dbReference type="CDD" id="cd05233">
    <property type="entry name" value="SDR_c"/>
    <property type="match status" value="1"/>
</dbReference>
<evidence type="ECO:0000256" key="2">
    <source>
        <dbReference type="ARBA" id="ARBA00022857"/>
    </source>
</evidence>
<organism evidence="3 4">
    <name type="scientific">Cladophialophora chaetospira</name>
    <dbReference type="NCBI Taxonomy" id="386627"/>
    <lineage>
        <taxon>Eukaryota</taxon>
        <taxon>Fungi</taxon>
        <taxon>Dikarya</taxon>
        <taxon>Ascomycota</taxon>
        <taxon>Pezizomycotina</taxon>
        <taxon>Eurotiomycetes</taxon>
        <taxon>Chaetothyriomycetidae</taxon>
        <taxon>Chaetothyriales</taxon>
        <taxon>Herpotrichiellaceae</taxon>
        <taxon>Cladophialophora</taxon>
    </lineage>
</organism>
<evidence type="ECO:0000256" key="1">
    <source>
        <dbReference type="ARBA" id="ARBA00006484"/>
    </source>
</evidence>
<keyword evidence="2" id="KW-0521">NADP</keyword>
<dbReference type="SUPFAM" id="SSF51735">
    <property type="entry name" value="NAD(P)-binding Rossmann-fold domains"/>
    <property type="match status" value="1"/>
</dbReference>
<dbReference type="Pfam" id="PF13561">
    <property type="entry name" value="adh_short_C2"/>
    <property type="match status" value="1"/>
</dbReference>
<accession>A0AA38WZ27</accession>
<proteinExistence type="inferred from homology"/>
<name>A0AA38WZ27_9EURO</name>
<evidence type="ECO:0000313" key="3">
    <source>
        <dbReference type="EMBL" id="KAJ9603774.1"/>
    </source>
</evidence>
<dbReference type="InterPro" id="IPR002347">
    <property type="entry name" value="SDR_fam"/>
</dbReference>
<evidence type="ECO:0000313" key="4">
    <source>
        <dbReference type="Proteomes" id="UP001172673"/>
    </source>
</evidence>
<dbReference type="PROSITE" id="PS00061">
    <property type="entry name" value="ADH_SHORT"/>
    <property type="match status" value="1"/>
</dbReference>
<dbReference type="InterPro" id="IPR020904">
    <property type="entry name" value="Sc_DH/Rdtase_CS"/>
</dbReference>
<reference evidence="3" key="1">
    <citation type="submission" date="2022-10" db="EMBL/GenBank/DDBJ databases">
        <title>Culturing micro-colonial fungi from biological soil crusts in the Mojave desert and describing Neophaeococcomyces mojavensis, and introducing the new genera and species Taxawa tesnikishii.</title>
        <authorList>
            <person name="Kurbessoian T."/>
            <person name="Stajich J.E."/>
        </authorList>
    </citation>
    <scope>NUCLEOTIDE SEQUENCE</scope>
    <source>
        <strain evidence="3">TK_41</strain>
    </source>
</reference>